<comment type="caution">
    <text evidence="1">The sequence shown here is derived from an EMBL/GenBank/DDBJ whole genome shotgun (WGS) entry which is preliminary data.</text>
</comment>
<dbReference type="AlphaFoldDB" id="A0A8T2Q117"/>
<organism evidence="1 2">
    <name type="scientific">Ceratopteris richardii</name>
    <name type="common">Triangle waterfern</name>
    <dbReference type="NCBI Taxonomy" id="49495"/>
    <lineage>
        <taxon>Eukaryota</taxon>
        <taxon>Viridiplantae</taxon>
        <taxon>Streptophyta</taxon>
        <taxon>Embryophyta</taxon>
        <taxon>Tracheophyta</taxon>
        <taxon>Polypodiopsida</taxon>
        <taxon>Polypodiidae</taxon>
        <taxon>Polypodiales</taxon>
        <taxon>Pteridineae</taxon>
        <taxon>Pteridaceae</taxon>
        <taxon>Parkerioideae</taxon>
        <taxon>Ceratopteris</taxon>
    </lineage>
</organism>
<protein>
    <submittedName>
        <fullName evidence="1">Uncharacterized protein</fullName>
    </submittedName>
</protein>
<gene>
    <name evidence="1" type="ORF">KP509_39G046300</name>
</gene>
<keyword evidence="2" id="KW-1185">Reference proteome</keyword>
<name>A0A8T2Q117_CERRI</name>
<sequence>MDLKNKILLIHQRLLHYRCESHPKSLLPMNVNNVDNIPRFIRKGPFHQRLSHKRSTQWSWLKYEVNFRSLRHLIIEMKKVILLWKILHRGIWTRTLEPTSYLTSPLGARDATKKRRTSGISFAQFVRLKRLGTLCKGLSTKKRTRGRV</sequence>
<evidence type="ECO:0000313" key="1">
    <source>
        <dbReference type="EMBL" id="KAH7277349.1"/>
    </source>
</evidence>
<dbReference type="EMBL" id="CM035444">
    <property type="protein sequence ID" value="KAH7277349.1"/>
    <property type="molecule type" value="Genomic_DNA"/>
</dbReference>
<accession>A0A8T2Q117</accession>
<dbReference type="Proteomes" id="UP000825935">
    <property type="component" value="Chromosome 39"/>
</dbReference>
<reference evidence="1" key="1">
    <citation type="submission" date="2021-08" db="EMBL/GenBank/DDBJ databases">
        <title>WGS assembly of Ceratopteris richardii.</title>
        <authorList>
            <person name="Marchant D.B."/>
            <person name="Chen G."/>
            <person name="Jenkins J."/>
            <person name="Shu S."/>
            <person name="Leebens-Mack J."/>
            <person name="Grimwood J."/>
            <person name="Schmutz J."/>
            <person name="Soltis P."/>
            <person name="Soltis D."/>
            <person name="Chen Z.-H."/>
        </authorList>
    </citation>
    <scope>NUCLEOTIDE SEQUENCE</scope>
    <source>
        <strain evidence="1">Whitten #5841</strain>
        <tissue evidence="1">Leaf</tissue>
    </source>
</reference>
<evidence type="ECO:0000313" key="2">
    <source>
        <dbReference type="Proteomes" id="UP000825935"/>
    </source>
</evidence>
<proteinExistence type="predicted"/>